<keyword evidence="3" id="KW-0440">LIM domain</keyword>
<evidence type="ECO:0000259" key="6">
    <source>
        <dbReference type="PROSITE" id="PS50023"/>
    </source>
</evidence>
<dbReference type="GO" id="GO:0030695">
    <property type="term" value="F:GTPase regulator activity"/>
    <property type="evidence" value="ECO:0007669"/>
    <property type="project" value="UniProtKB-ARBA"/>
</dbReference>
<dbReference type="Gene3D" id="2.10.110.10">
    <property type="entry name" value="Cysteine Rich Protein"/>
    <property type="match status" value="1"/>
</dbReference>
<evidence type="ECO:0000256" key="1">
    <source>
        <dbReference type="ARBA" id="ARBA00022723"/>
    </source>
</evidence>
<organism evidence="7 8">
    <name type="scientific">Cladorrhinum samala</name>
    <dbReference type="NCBI Taxonomy" id="585594"/>
    <lineage>
        <taxon>Eukaryota</taxon>
        <taxon>Fungi</taxon>
        <taxon>Dikarya</taxon>
        <taxon>Ascomycota</taxon>
        <taxon>Pezizomycotina</taxon>
        <taxon>Sordariomycetes</taxon>
        <taxon>Sordariomycetidae</taxon>
        <taxon>Sordariales</taxon>
        <taxon>Podosporaceae</taxon>
        <taxon>Cladorrhinum</taxon>
    </lineage>
</organism>
<keyword evidence="4" id="KW-0175">Coiled coil</keyword>
<accession>A0AAV9HI18</accession>
<dbReference type="EMBL" id="MU865029">
    <property type="protein sequence ID" value="KAK4459750.1"/>
    <property type="molecule type" value="Genomic_DNA"/>
</dbReference>
<dbReference type="Pfam" id="PF00412">
    <property type="entry name" value="LIM"/>
    <property type="match status" value="1"/>
</dbReference>
<evidence type="ECO:0000256" key="3">
    <source>
        <dbReference type="PROSITE-ProRule" id="PRU00125"/>
    </source>
</evidence>
<feature type="region of interest" description="Disordered" evidence="5">
    <location>
        <begin position="302"/>
        <end position="350"/>
    </location>
</feature>
<keyword evidence="1 3" id="KW-0479">Metal-binding</keyword>
<reference evidence="7" key="2">
    <citation type="submission" date="2023-06" db="EMBL/GenBank/DDBJ databases">
        <authorList>
            <consortium name="Lawrence Berkeley National Laboratory"/>
            <person name="Mondo S.J."/>
            <person name="Hensen N."/>
            <person name="Bonometti L."/>
            <person name="Westerberg I."/>
            <person name="Brannstrom I.O."/>
            <person name="Guillou S."/>
            <person name="Cros-Aarteil S."/>
            <person name="Calhoun S."/>
            <person name="Haridas S."/>
            <person name="Kuo A."/>
            <person name="Pangilinan J."/>
            <person name="Riley R."/>
            <person name="Labutti K."/>
            <person name="Andreopoulos B."/>
            <person name="Lipzen A."/>
            <person name="Chen C."/>
            <person name="Yanf M."/>
            <person name="Daum C."/>
            <person name="Ng V."/>
            <person name="Clum A."/>
            <person name="Steindorff A."/>
            <person name="Ohm R."/>
            <person name="Martin F."/>
            <person name="Silar P."/>
            <person name="Natvig D."/>
            <person name="Lalanne C."/>
            <person name="Gautier V."/>
            <person name="Ament-Velasquez S.L."/>
            <person name="Kruys A."/>
            <person name="Hutchinson M.I."/>
            <person name="Powell A.J."/>
            <person name="Barry K."/>
            <person name="Miller A.N."/>
            <person name="Grigoriev I.V."/>
            <person name="Debuchy R."/>
            <person name="Gladieux P."/>
            <person name="Thoren M.H."/>
            <person name="Johannesson H."/>
        </authorList>
    </citation>
    <scope>NUCLEOTIDE SEQUENCE</scope>
    <source>
        <strain evidence="7">PSN324</strain>
    </source>
</reference>
<evidence type="ECO:0000256" key="4">
    <source>
        <dbReference type="SAM" id="Coils"/>
    </source>
</evidence>
<sequence length="449" mass="49896">MDPLSVTSAIVGLIAAGAKVFGLLEAISSIKDSPSTITDARNELQHTNIAIKALQRLLEQRERLEARGGLIQVDELRVVLSDVMLGLSELETFLEFLAGLERLRTAIMWGKYCKKLEDHLAKLQRHKLSLSLMLNILQCDAVDEAYQSQSELQRLVETALDENTMLKEKLQGCRDAFGALSIATRRADLDSATVRNLQDGDDTATIRVFDMNRSRHDVGGTSATSAGSRPMPFAFEGVLNRSWVYRRNVHSQDCDRSFTTATARSHAWSAFTGFSLGDISVLSVIAMPLCATDVTNQQHYISRGATTPMDNKPRNPRASGASQPSAQQPGARMQTPRFGKSSRPPLSSSNWRRRKMDVILPMGETCRGCHGDILYKDGAVESAGKYWHADCVQCHLCDKRVDTFSALFVLEEEGMDTIRHGKYTCDDCYNRSLEMTAAQARRGRFKQLL</sequence>
<keyword evidence="2 3" id="KW-0862">Zinc</keyword>
<dbReference type="GO" id="GO:0046872">
    <property type="term" value="F:metal ion binding"/>
    <property type="evidence" value="ECO:0007669"/>
    <property type="project" value="UniProtKB-KW"/>
</dbReference>
<dbReference type="PROSITE" id="PS50023">
    <property type="entry name" value="LIM_DOMAIN_2"/>
    <property type="match status" value="1"/>
</dbReference>
<feature type="domain" description="LIM zinc-binding" evidence="6">
    <location>
        <begin position="364"/>
        <end position="435"/>
    </location>
</feature>
<name>A0AAV9HI18_9PEZI</name>
<dbReference type="SUPFAM" id="SSF48695">
    <property type="entry name" value="Multiheme cytochromes"/>
    <property type="match status" value="1"/>
</dbReference>
<dbReference type="Proteomes" id="UP001321749">
    <property type="component" value="Unassembled WGS sequence"/>
</dbReference>
<dbReference type="AlphaFoldDB" id="A0AAV9HI18"/>
<dbReference type="InterPro" id="IPR036280">
    <property type="entry name" value="Multihaem_cyt_sf"/>
</dbReference>
<evidence type="ECO:0000256" key="2">
    <source>
        <dbReference type="ARBA" id="ARBA00022833"/>
    </source>
</evidence>
<feature type="coiled-coil region" evidence="4">
    <location>
        <begin position="37"/>
        <end position="67"/>
    </location>
</feature>
<evidence type="ECO:0000256" key="5">
    <source>
        <dbReference type="SAM" id="MobiDB-lite"/>
    </source>
</evidence>
<keyword evidence="8" id="KW-1185">Reference proteome</keyword>
<gene>
    <name evidence="7" type="ORF">QBC42DRAFT_273856</name>
</gene>
<proteinExistence type="predicted"/>
<reference evidence="7" key="1">
    <citation type="journal article" date="2023" name="Mol. Phylogenet. Evol.">
        <title>Genome-scale phylogeny and comparative genomics of the fungal order Sordariales.</title>
        <authorList>
            <person name="Hensen N."/>
            <person name="Bonometti L."/>
            <person name="Westerberg I."/>
            <person name="Brannstrom I.O."/>
            <person name="Guillou S."/>
            <person name="Cros-Aarteil S."/>
            <person name="Calhoun S."/>
            <person name="Haridas S."/>
            <person name="Kuo A."/>
            <person name="Mondo S."/>
            <person name="Pangilinan J."/>
            <person name="Riley R."/>
            <person name="LaButti K."/>
            <person name="Andreopoulos B."/>
            <person name="Lipzen A."/>
            <person name="Chen C."/>
            <person name="Yan M."/>
            <person name="Daum C."/>
            <person name="Ng V."/>
            <person name="Clum A."/>
            <person name="Steindorff A."/>
            <person name="Ohm R.A."/>
            <person name="Martin F."/>
            <person name="Silar P."/>
            <person name="Natvig D.O."/>
            <person name="Lalanne C."/>
            <person name="Gautier V."/>
            <person name="Ament-Velasquez S.L."/>
            <person name="Kruys A."/>
            <person name="Hutchinson M.I."/>
            <person name="Powell A.J."/>
            <person name="Barry K."/>
            <person name="Miller A.N."/>
            <person name="Grigoriev I.V."/>
            <person name="Debuchy R."/>
            <person name="Gladieux P."/>
            <person name="Hiltunen Thoren M."/>
            <person name="Johannesson H."/>
        </authorList>
    </citation>
    <scope>NUCLEOTIDE SEQUENCE</scope>
    <source>
        <strain evidence="7">PSN324</strain>
    </source>
</reference>
<evidence type="ECO:0000313" key="8">
    <source>
        <dbReference type="Proteomes" id="UP001321749"/>
    </source>
</evidence>
<protein>
    <recommendedName>
        <fullName evidence="6">LIM zinc-binding domain-containing protein</fullName>
    </recommendedName>
</protein>
<dbReference type="InterPro" id="IPR001781">
    <property type="entry name" value="Znf_LIM"/>
</dbReference>
<comment type="caution">
    <text evidence="7">The sequence shown here is derived from an EMBL/GenBank/DDBJ whole genome shotgun (WGS) entry which is preliminary data.</text>
</comment>
<dbReference type="PROSITE" id="PS00478">
    <property type="entry name" value="LIM_DOMAIN_1"/>
    <property type="match status" value="1"/>
</dbReference>
<evidence type="ECO:0000313" key="7">
    <source>
        <dbReference type="EMBL" id="KAK4459750.1"/>
    </source>
</evidence>